<dbReference type="OMA" id="EIDETHR"/>
<dbReference type="Pfam" id="PF12257">
    <property type="entry name" value="IML1"/>
    <property type="match status" value="1"/>
</dbReference>
<dbReference type="GO" id="GO:0035556">
    <property type="term" value="P:intracellular signal transduction"/>
    <property type="evidence" value="ECO:0007669"/>
    <property type="project" value="InterPro"/>
</dbReference>
<dbReference type="InterPro" id="IPR055213">
    <property type="entry name" value="IML1_double_psi_beta_barrel"/>
</dbReference>
<dbReference type="PROSITE" id="PS50186">
    <property type="entry name" value="DEP"/>
    <property type="match status" value="1"/>
</dbReference>
<dbReference type="Gene3D" id="1.10.10.10">
    <property type="entry name" value="Winged helix-like DNA-binding domain superfamily/Winged helix DNA-binding domain"/>
    <property type="match status" value="1"/>
</dbReference>
<feature type="compositionally biased region" description="Polar residues" evidence="1">
    <location>
        <begin position="1264"/>
        <end position="1276"/>
    </location>
</feature>
<dbReference type="InterPro" id="IPR048255">
    <property type="entry name" value="IML1_N"/>
</dbReference>
<evidence type="ECO:0000259" key="2">
    <source>
        <dbReference type="PROSITE" id="PS50186"/>
    </source>
</evidence>
<dbReference type="Proteomes" id="UP000318571">
    <property type="component" value="Chromosome 4"/>
</dbReference>
<proteinExistence type="predicted"/>
<gene>
    <name evidence="3" type="ORF">TCAL_04370</name>
</gene>
<accession>A0A553NNE5</accession>
<name>A0A553NNE5_TIGCA</name>
<dbReference type="GO" id="GO:0010508">
    <property type="term" value="P:positive regulation of autophagy"/>
    <property type="evidence" value="ECO:0007669"/>
    <property type="project" value="TreeGrafter"/>
</dbReference>
<dbReference type="InterPro" id="IPR036388">
    <property type="entry name" value="WH-like_DNA-bd_sf"/>
</dbReference>
<dbReference type="PANTHER" id="PTHR13179">
    <property type="entry name" value="DEP DOMAIN CONTAINING PROTEIN 5"/>
    <property type="match status" value="1"/>
</dbReference>
<dbReference type="GO" id="GO:0034198">
    <property type="term" value="P:cellular response to amino acid starvation"/>
    <property type="evidence" value="ECO:0007669"/>
    <property type="project" value="TreeGrafter"/>
</dbReference>
<dbReference type="GO" id="GO:1990130">
    <property type="term" value="C:GATOR1 complex"/>
    <property type="evidence" value="ECO:0007669"/>
    <property type="project" value="TreeGrafter"/>
</dbReference>
<dbReference type="PANTHER" id="PTHR13179:SF8">
    <property type="entry name" value="GATOR COMPLEX PROTEIN DEPDC5"/>
    <property type="match status" value="1"/>
</dbReference>
<dbReference type="EMBL" id="VCGU01000011">
    <property type="protein sequence ID" value="TRY66969.1"/>
    <property type="molecule type" value="Genomic_DNA"/>
</dbReference>
<dbReference type="InterPro" id="IPR045838">
    <property type="entry name" value="DEPDC5_CTD"/>
</dbReference>
<evidence type="ECO:0000313" key="4">
    <source>
        <dbReference type="Proteomes" id="UP000318571"/>
    </source>
</evidence>
<dbReference type="GO" id="GO:1904262">
    <property type="term" value="P:negative regulation of TORC1 signaling"/>
    <property type="evidence" value="ECO:0007669"/>
    <property type="project" value="TreeGrafter"/>
</dbReference>
<dbReference type="STRING" id="6832.A0A553NNE5"/>
<comment type="caution">
    <text evidence="3">The sequence shown here is derived from an EMBL/GenBank/DDBJ whole genome shotgun (WGS) entry which is preliminary data.</text>
</comment>
<dbReference type="InterPro" id="IPR000591">
    <property type="entry name" value="DEP_dom"/>
</dbReference>
<dbReference type="GO" id="GO:0005765">
    <property type="term" value="C:lysosomal membrane"/>
    <property type="evidence" value="ECO:0007669"/>
    <property type="project" value="TreeGrafter"/>
</dbReference>
<sequence>MLPLRGGLSHPPQSESVASGPGLQLKLSVFQPTFSGEDFLICSEDFPENVLVPGHLLEIFQHDEESGQDTRIVLQLKKCNICDPAAAAAKKLNKQIFYVEKSIAESFRFQNFKDVHVAQVTQMKHVQLDSMELIFRDQYLSRSDMFRLRSSLKGACVYQNKKVELAAGSGRLGVVSEMWNQGTTVSCGLITEDTIIVFRSPTAMVYLFIQVSSEMFDFDLKKSSTVYEKAVDGFLKEMFNLWHRKNASHEVTIVLFSRCFYEAKSLDEFPEPMRDCLRQGYNGRFYEDFYKVVEQNERYDDWNPVVIKLLKLIRNYGSEILEYHAHLGESVPKGKISNAEMGNFLEILNMSLNTFENHYLNRNLDRTGQQSIVITPGKKMDLCVGLFEVDFELAQVTKQRIIDSGVGSDLICLGQQPLHAVPLLKFTNPRSDPYNMPHWINLSFYSEKKTTGFQSRIRPPPSLRNLPGTARLPYLKSPFSVETIFTPLFMKQYDERVDENETETDEDPLAKISKSEVLENAKMNTPFNHQTIKRLLLRPSRVLVNPFDPTQTKVHITSNRRRWTHIFPKAAPAREIAVKDEAEVTPATIVEETLDSSDALTGQPLSEANNWEEMRNAGVDWKSLTVPASLPLTTDYLPKKVDLDNNYLITEYEIRPEAFISGYKSGNQLSIRCEDIFHELVAQRLAQGFQQIMTWAENFPKAKSPHDIWLSIGRIYHHLTVEDVGSKQKVVIKCFRPNKSINRSNIHYQYRFQAPDNDKYEMSWVEFKTEKLEIFNWNHMDHYVCTKGEGDYSLNENLKFWRFRMLLVPISHFTKSTKSIMEKFSFGDCYLPLPKDSSSRVEGIFRMVDSCFNKLKRQPIPKTETDFEPISLPRDKMRLDILEQIKSGNFPVIVKTSSMLPNVTFLSYDAVNWSLKRYAGLKEKSQAIALFQEMIDQGMIGHASGDTRRAFHFGYVMYSVRDEEFNKVFARRVDVDAYYRRWMEIELTAMDLPKPSPPKSKAEFRYTYLNLTNTKQNNSHHEWGHLMYETQLDGDSAFEMTMQWTVASGLAIADLLLNTARKAFSHNLALFPLPRDAFALPITLNSDPVRGPIFIQLNTNSLSDFKEVLDENRLFQLRERIAERFGFIRCPSTSTSDHRQKILFSTDHQYIHCTGNMSLLIPRSLSMTEKASGIQGMSSGSSKKSPHYDHSGTGFLWSWNFMISRRWKQVFVSMGATGDIPFMDHMLADFRCLCQNKDGRLDPVFKELFYPEPEIDETHRAEVTNGTPESDSTATS</sequence>
<protein>
    <recommendedName>
        <fullName evidence="2">DEP domain-containing protein</fullName>
    </recommendedName>
</protein>
<dbReference type="Pfam" id="PF23013">
    <property type="entry name" value="IML1_N"/>
    <property type="match status" value="1"/>
</dbReference>
<keyword evidence="4" id="KW-1185">Reference proteome</keyword>
<dbReference type="InterPro" id="IPR027244">
    <property type="entry name" value="IML1"/>
</dbReference>
<dbReference type="AlphaFoldDB" id="A0A553NNE5"/>
<dbReference type="GO" id="GO:0005096">
    <property type="term" value="F:GTPase activator activity"/>
    <property type="evidence" value="ECO:0007669"/>
    <property type="project" value="InterPro"/>
</dbReference>
<evidence type="ECO:0000313" key="3">
    <source>
        <dbReference type="EMBL" id="TRY66969.1"/>
    </source>
</evidence>
<organism evidence="3 4">
    <name type="scientific">Tigriopus californicus</name>
    <name type="common">Marine copepod</name>
    <dbReference type="NCBI Taxonomy" id="6832"/>
    <lineage>
        <taxon>Eukaryota</taxon>
        <taxon>Metazoa</taxon>
        <taxon>Ecdysozoa</taxon>
        <taxon>Arthropoda</taxon>
        <taxon>Crustacea</taxon>
        <taxon>Multicrustacea</taxon>
        <taxon>Hexanauplia</taxon>
        <taxon>Copepoda</taxon>
        <taxon>Harpacticoida</taxon>
        <taxon>Harpacticidae</taxon>
        <taxon>Tigriopus</taxon>
    </lineage>
</organism>
<reference evidence="3 4" key="1">
    <citation type="journal article" date="2018" name="Nat. Ecol. Evol.">
        <title>Genomic signatures of mitonuclear coevolution across populations of Tigriopus californicus.</title>
        <authorList>
            <person name="Barreto F.S."/>
            <person name="Watson E.T."/>
            <person name="Lima T.G."/>
            <person name="Willett C.S."/>
            <person name="Edmands S."/>
            <person name="Li W."/>
            <person name="Burton R.S."/>
        </authorList>
    </citation>
    <scope>NUCLEOTIDE SEQUENCE [LARGE SCALE GENOMIC DNA]</scope>
    <source>
        <strain evidence="3 4">San Diego</strain>
    </source>
</reference>
<evidence type="ECO:0000256" key="1">
    <source>
        <dbReference type="SAM" id="MobiDB-lite"/>
    </source>
</evidence>
<dbReference type="Pfam" id="PF19418">
    <property type="entry name" value="DEPDC5_CTD"/>
    <property type="match status" value="1"/>
</dbReference>
<feature type="domain" description="DEP" evidence="2">
    <location>
        <begin position="904"/>
        <end position="962"/>
    </location>
</feature>
<feature type="region of interest" description="Disordered" evidence="1">
    <location>
        <begin position="1256"/>
        <end position="1276"/>
    </location>
</feature>